<dbReference type="KEGG" id="phu:Phum_PHUM449490"/>
<dbReference type="GeneID" id="8230346"/>
<dbReference type="InterPro" id="IPR011705">
    <property type="entry name" value="BACK"/>
</dbReference>
<dbReference type="InterPro" id="IPR015915">
    <property type="entry name" value="Kelch-typ_b-propeller"/>
</dbReference>
<dbReference type="SUPFAM" id="SSF54695">
    <property type="entry name" value="POZ domain"/>
    <property type="match status" value="1"/>
</dbReference>
<evidence type="ECO:0000313" key="10">
    <source>
        <dbReference type="EnsemblMetazoa" id="PHUM449490-PA"/>
    </source>
</evidence>
<protein>
    <recommendedName>
        <fullName evidence="2">Kelch-like protein diablo</fullName>
    </recommendedName>
</protein>
<dbReference type="Gene3D" id="3.30.710.10">
    <property type="entry name" value="Potassium Channel Kv1.1, Chain A"/>
    <property type="match status" value="1"/>
</dbReference>
<dbReference type="SMART" id="SM00612">
    <property type="entry name" value="Kelch"/>
    <property type="match status" value="6"/>
</dbReference>
<evidence type="ECO:0000256" key="1">
    <source>
        <dbReference type="ARBA" id="ARBA00004906"/>
    </source>
</evidence>
<dbReference type="PIRSF" id="PIRSF037037">
    <property type="entry name" value="Kelch-like_protein_gigaxonin"/>
    <property type="match status" value="1"/>
</dbReference>
<proteinExistence type="predicted"/>
<evidence type="ECO:0000313" key="9">
    <source>
        <dbReference type="EMBL" id="EEB16993.1"/>
    </source>
</evidence>
<dbReference type="EnsemblMetazoa" id="PHUM449490-RA">
    <property type="protein sequence ID" value="PHUM449490-PA"/>
    <property type="gene ID" value="PHUM449490"/>
</dbReference>
<dbReference type="Pfam" id="PF00651">
    <property type="entry name" value="BTB"/>
    <property type="match status" value="1"/>
</dbReference>
<evidence type="ECO:0000256" key="2">
    <source>
        <dbReference type="ARBA" id="ARBA00013699"/>
    </source>
</evidence>
<dbReference type="RefSeq" id="XP_002429731.1">
    <property type="nucleotide sequence ID" value="XM_002429686.1"/>
</dbReference>
<keyword evidence="11" id="KW-1185">Reference proteome</keyword>
<dbReference type="OrthoDB" id="45365at2759"/>
<comment type="pathway">
    <text evidence="1">Protein modification; protein ubiquitination.</text>
</comment>
<comment type="function">
    <text evidence="7">Probable substrate-specific adapter of an E3 ubiquitin-protein ligase complex which mediates the ubiquitination and subsequent proteasomal degradation of target proteins. May have a role in synapse differentiation and growth.</text>
</comment>
<dbReference type="EMBL" id="AAZO01005480">
    <property type="status" value="NOT_ANNOTATED_CDS"/>
    <property type="molecule type" value="Genomic_DNA"/>
</dbReference>
<dbReference type="AlphaFoldDB" id="E0VUD7"/>
<dbReference type="FunCoup" id="E0VUD7">
    <property type="interactions" value="351"/>
</dbReference>
<reference evidence="9" key="1">
    <citation type="submission" date="2007-04" db="EMBL/GenBank/DDBJ databases">
        <title>Annotation of Pediculus humanus corporis strain USDA.</title>
        <authorList>
            <person name="Kirkness E."/>
            <person name="Hannick L."/>
            <person name="Hass B."/>
            <person name="Bruggner R."/>
            <person name="Lawson D."/>
            <person name="Bidwell S."/>
            <person name="Joardar V."/>
            <person name="Caler E."/>
            <person name="Walenz B."/>
            <person name="Inman J."/>
            <person name="Schobel S."/>
            <person name="Galinsky K."/>
            <person name="Amedeo P."/>
            <person name="Strausberg R."/>
        </authorList>
    </citation>
    <scope>NUCLEOTIDE SEQUENCE</scope>
    <source>
        <strain evidence="9">USDA</strain>
    </source>
</reference>
<dbReference type="CTD" id="8230346"/>
<dbReference type="Gene3D" id="2.120.10.80">
    <property type="entry name" value="Kelch-type beta propeller"/>
    <property type="match status" value="1"/>
</dbReference>
<dbReference type="EMBL" id="DS235786">
    <property type="protein sequence ID" value="EEB16993.1"/>
    <property type="molecule type" value="Genomic_DNA"/>
</dbReference>
<keyword evidence="4" id="KW-0677">Repeat</keyword>
<dbReference type="GO" id="GO:0003779">
    <property type="term" value="F:actin binding"/>
    <property type="evidence" value="ECO:0007669"/>
    <property type="project" value="UniProtKB-KW"/>
</dbReference>
<reference evidence="10" key="3">
    <citation type="submission" date="2021-02" db="UniProtKB">
        <authorList>
            <consortium name="EnsemblMetazoa"/>
        </authorList>
    </citation>
    <scope>IDENTIFICATION</scope>
    <source>
        <strain evidence="10">USDA</strain>
    </source>
</reference>
<evidence type="ECO:0000259" key="8">
    <source>
        <dbReference type="PROSITE" id="PS50097"/>
    </source>
</evidence>
<dbReference type="SMART" id="SM00225">
    <property type="entry name" value="BTB"/>
    <property type="match status" value="1"/>
</dbReference>
<dbReference type="InterPro" id="IPR011043">
    <property type="entry name" value="Gal_Oxase/kelch_b-propeller"/>
</dbReference>
<dbReference type="eggNOG" id="KOG4441">
    <property type="taxonomic scope" value="Eukaryota"/>
</dbReference>
<dbReference type="InterPro" id="IPR000210">
    <property type="entry name" value="BTB/POZ_dom"/>
</dbReference>
<dbReference type="InterPro" id="IPR017096">
    <property type="entry name" value="BTB-kelch_protein"/>
</dbReference>
<dbReference type="PANTHER" id="PTHR24412:SF497">
    <property type="entry name" value="KELCH-LIKE PROTEIN 18"/>
    <property type="match status" value="1"/>
</dbReference>
<dbReference type="UniPathway" id="UPA00143"/>
<evidence type="ECO:0000313" key="11">
    <source>
        <dbReference type="Proteomes" id="UP000009046"/>
    </source>
</evidence>
<evidence type="ECO:0000256" key="3">
    <source>
        <dbReference type="ARBA" id="ARBA00022441"/>
    </source>
</evidence>
<dbReference type="Proteomes" id="UP000009046">
    <property type="component" value="Unassembled WGS sequence"/>
</dbReference>
<keyword evidence="3" id="KW-0880">Kelch repeat</keyword>
<feature type="domain" description="BTB" evidence="8">
    <location>
        <begin position="34"/>
        <end position="101"/>
    </location>
</feature>
<dbReference type="Gene3D" id="1.25.40.420">
    <property type="match status" value="1"/>
</dbReference>
<accession>E0VUD7</accession>
<keyword evidence="6" id="KW-0009">Actin-binding</keyword>
<dbReference type="OMA" id="DRWTIVT"/>
<dbReference type="PANTHER" id="PTHR24412">
    <property type="entry name" value="KELCH PROTEIN"/>
    <property type="match status" value="1"/>
</dbReference>
<reference evidence="9" key="2">
    <citation type="submission" date="2007-04" db="EMBL/GenBank/DDBJ databases">
        <title>The genome of the human body louse.</title>
        <authorList>
            <consortium name="The Human Body Louse Genome Consortium"/>
            <person name="Kirkness E."/>
            <person name="Walenz B."/>
            <person name="Hass B."/>
            <person name="Bruggner R."/>
            <person name="Strausberg R."/>
        </authorList>
    </citation>
    <scope>NUCLEOTIDE SEQUENCE</scope>
    <source>
        <strain evidence="9">USDA</strain>
    </source>
</reference>
<dbReference type="VEuPathDB" id="VectorBase:PHUM449490"/>
<name>E0VUD7_PEDHC</name>
<organism>
    <name type="scientific">Pediculus humanus subsp. corporis</name>
    <name type="common">Body louse</name>
    <dbReference type="NCBI Taxonomy" id="121224"/>
    <lineage>
        <taxon>Eukaryota</taxon>
        <taxon>Metazoa</taxon>
        <taxon>Ecdysozoa</taxon>
        <taxon>Arthropoda</taxon>
        <taxon>Hexapoda</taxon>
        <taxon>Insecta</taxon>
        <taxon>Pterygota</taxon>
        <taxon>Neoptera</taxon>
        <taxon>Paraneoptera</taxon>
        <taxon>Psocodea</taxon>
        <taxon>Troctomorpha</taxon>
        <taxon>Phthiraptera</taxon>
        <taxon>Anoplura</taxon>
        <taxon>Pediculidae</taxon>
        <taxon>Pediculus</taxon>
    </lineage>
</organism>
<evidence type="ECO:0000256" key="5">
    <source>
        <dbReference type="ARBA" id="ARBA00022786"/>
    </source>
</evidence>
<dbReference type="Pfam" id="PF07707">
    <property type="entry name" value="BACK"/>
    <property type="match status" value="1"/>
</dbReference>
<dbReference type="InParanoid" id="E0VUD7"/>
<dbReference type="STRING" id="121224.E0VUD7"/>
<dbReference type="Pfam" id="PF01344">
    <property type="entry name" value="Kelch_1"/>
    <property type="match status" value="6"/>
</dbReference>
<evidence type="ECO:0000256" key="7">
    <source>
        <dbReference type="ARBA" id="ARBA00043912"/>
    </source>
</evidence>
<dbReference type="InterPro" id="IPR006652">
    <property type="entry name" value="Kelch_1"/>
</dbReference>
<evidence type="ECO:0000256" key="4">
    <source>
        <dbReference type="ARBA" id="ARBA00022737"/>
    </source>
</evidence>
<dbReference type="GO" id="GO:0016567">
    <property type="term" value="P:protein ubiquitination"/>
    <property type="evidence" value="ECO:0007669"/>
    <property type="project" value="UniProtKB-UniPathway"/>
</dbReference>
<dbReference type="HOGENOM" id="CLU_004253_14_2_1"/>
<dbReference type="InterPro" id="IPR011333">
    <property type="entry name" value="SKP1/BTB/POZ_sf"/>
</dbReference>
<keyword evidence="5" id="KW-0833">Ubl conjugation pathway</keyword>
<sequence>MKQESNDFVLFEQDNLFSKAFSKLNKVRRDGIFCDVTLNVHGKCLKAHKIVLIATIPFFQAMFTSGMMETTSREIFIIGVEFEALEALVNFSYSGKVLIDNNSVQSLMAGASFLQLEEVENACAHFLKERFQAGNVLGIRGFADTLCCSSLGEACEKFIQQYFYEVSLSEEFYNLSAKELLDIIRRDELCVDSEEQVFEAVMRWVKKDVELRKEHLPQILSKIRMPLLNPYYLTDKVAKEDLIRSSHECRDLLDEARDYHLIPERRNLLQSFKIKPRCGNFVVGIIFAIGGLAKFGNALSTVESYNPVVAHWSVSEAMSMLRSRVGVAVMRNLLYAVGGYNGCERLATVEVFDPFKKIWSQVSSMHFRRSAVGAAPLNDKLYVCGGFDGIRSLNTVECYDPDKDCWTSVTSMDKHRSAGGVLAFNGYLYAIGGHDGLTIFDLVERYDPVTDKWTEVTPMLTKRCRLGVATLNGKLYACGGYDGYTFLQSAEVYDPNDKSWKPIAPMNTKRSRVALIANMGKLWAIGGYDGVSNLSTVEIYDPKTDTWSFGSPMCAHEGGVGVGVVPFW</sequence>
<evidence type="ECO:0000256" key="6">
    <source>
        <dbReference type="ARBA" id="ARBA00023203"/>
    </source>
</evidence>
<dbReference type="SMART" id="SM00875">
    <property type="entry name" value="BACK"/>
    <property type="match status" value="1"/>
</dbReference>
<dbReference type="PROSITE" id="PS50097">
    <property type="entry name" value="BTB"/>
    <property type="match status" value="1"/>
</dbReference>
<gene>
    <name evidence="10" type="primary">8230346</name>
    <name evidence="9" type="ORF">Phum_PHUM449490</name>
</gene>
<dbReference type="FunFam" id="1.25.40.420:FF:000001">
    <property type="entry name" value="Kelch-like family member 12"/>
    <property type="match status" value="1"/>
</dbReference>
<dbReference type="SUPFAM" id="SSF50965">
    <property type="entry name" value="Galactose oxidase, central domain"/>
    <property type="match status" value="1"/>
</dbReference>